<evidence type="ECO:0000313" key="6">
    <source>
        <dbReference type="Proteomes" id="UP000051977"/>
    </source>
</evidence>
<proteinExistence type="predicted"/>
<name>A0ABR5PF18_9LACO</name>
<dbReference type="Proteomes" id="UP000051977">
    <property type="component" value="Unassembled WGS sequence"/>
</dbReference>
<comment type="subcellular location">
    <subcellularLocation>
        <location evidence="1">Cell envelope</location>
    </subcellularLocation>
</comment>
<feature type="domain" description="NEAT" evidence="4">
    <location>
        <begin position="17"/>
        <end position="143"/>
    </location>
</feature>
<feature type="region of interest" description="Disordered" evidence="3">
    <location>
        <begin position="183"/>
        <end position="210"/>
    </location>
</feature>
<dbReference type="CDD" id="cd06920">
    <property type="entry name" value="NEAT"/>
    <property type="match status" value="2"/>
</dbReference>
<protein>
    <submittedName>
        <fullName evidence="5">Iron transport-associated domain protein</fullName>
    </submittedName>
</protein>
<feature type="compositionally biased region" description="Polar residues" evidence="3">
    <location>
        <begin position="188"/>
        <end position="210"/>
    </location>
</feature>
<dbReference type="EMBL" id="AZEI01000019">
    <property type="protein sequence ID" value="KRL17702.1"/>
    <property type="molecule type" value="Genomic_DNA"/>
</dbReference>
<evidence type="ECO:0000259" key="4">
    <source>
        <dbReference type="PROSITE" id="PS50978"/>
    </source>
</evidence>
<dbReference type="InterPro" id="IPR037250">
    <property type="entry name" value="NEAT_dom_sf"/>
</dbReference>
<accession>A0ABR5PF18</accession>
<dbReference type="InterPro" id="IPR006635">
    <property type="entry name" value="NEAT_dom"/>
</dbReference>
<keyword evidence="6" id="KW-1185">Reference proteome</keyword>
<evidence type="ECO:0000256" key="3">
    <source>
        <dbReference type="SAM" id="MobiDB-lite"/>
    </source>
</evidence>
<sequence>MMGLLFTSSVQAATANLDDGTYNVPVTVIKEGSKTDVSMANGFFDQTAAVNVNSGNYTITLNTTGAKYIGAMIVAGQTVKPTATTGANGIDGTLTFSVSNPDDYTPVTFNLIDLPIPDGKGNQTSNMTQSAQFLFSWEKAVKTSAPVPNTPSVPSVPADGQSVVVTAPTGTAATTTTTSSVNQTTAAKNDNSTTDVSTTKSPIAKSSTHSATIKKAKVPTTTRSYVVLKGTSMHTSMANKYYTRKAIIRKISKHYNVQLEVSYAKNLKLGSKAVRPVTINNRKVKSSTVKYGMTSKNYTMIYSFNVSSFKTLAHLIKGSIHVTVPYMKISQTFPIRFKFSQHAPKASHKDGTIGSLNQQIAGGRVVNESAN</sequence>
<organism evidence="5 6">
    <name type="scientific">Lentilactobacillus rapi DSM 19907 = JCM 15042</name>
    <dbReference type="NCBI Taxonomy" id="1423795"/>
    <lineage>
        <taxon>Bacteria</taxon>
        <taxon>Bacillati</taxon>
        <taxon>Bacillota</taxon>
        <taxon>Bacilli</taxon>
        <taxon>Lactobacillales</taxon>
        <taxon>Lactobacillaceae</taxon>
        <taxon>Lentilactobacillus</taxon>
    </lineage>
</organism>
<evidence type="ECO:0000256" key="1">
    <source>
        <dbReference type="ARBA" id="ARBA00004196"/>
    </source>
</evidence>
<evidence type="ECO:0000256" key="2">
    <source>
        <dbReference type="ARBA" id="ARBA00022729"/>
    </source>
</evidence>
<dbReference type="SMART" id="SM00725">
    <property type="entry name" value="NEAT"/>
    <property type="match status" value="1"/>
</dbReference>
<keyword evidence="2" id="KW-0732">Signal</keyword>
<comment type="caution">
    <text evidence="5">The sequence shown here is derived from an EMBL/GenBank/DDBJ whole genome shotgun (WGS) entry which is preliminary data.</text>
</comment>
<dbReference type="PROSITE" id="PS50978">
    <property type="entry name" value="NEAT"/>
    <property type="match status" value="1"/>
</dbReference>
<dbReference type="Gene3D" id="2.60.40.1850">
    <property type="match status" value="2"/>
</dbReference>
<evidence type="ECO:0000313" key="5">
    <source>
        <dbReference type="EMBL" id="KRL17702.1"/>
    </source>
</evidence>
<dbReference type="SUPFAM" id="SSF158911">
    <property type="entry name" value="NEAT domain-like"/>
    <property type="match status" value="2"/>
</dbReference>
<gene>
    <name evidence="5" type="ORF">FD12_GL001479</name>
</gene>
<reference evidence="5 6" key="1">
    <citation type="journal article" date="2015" name="Genome Announc.">
        <title>Expanding the biotechnology potential of lactobacilli through comparative genomics of 213 strains and associated genera.</title>
        <authorList>
            <person name="Sun Z."/>
            <person name="Harris H.M."/>
            <person name="McCann A."/>
            <person name="Guo C."/>
            <person name="Argimon S."/>
            <person name="Zhang W."/>
            <person name="Yang X."/>
            <person name="Jeffery I.B."/>
            <person name="Cooney J.C."/>
            <person name="Kagawa T.F."/>
            <person name="Liu W."/>
            <person name="Song Y."/>
            <person name="Salvetti E."/>
            <person name="Wrobel A."/>
            <person name="Rasinkangas P."/>
            <person name="Parkhill J."/>
            <person name="Rea M.C."/>
            <person name="O'Sullivan O."/>
            <person name="Ritari J."/>
            <person name="Douillard F.P."/>
            <person name="Paul Ross R."/>
            <person name="Yang R."/>
            <person name="Briner A.E."/>
            <person name="Felis G.E."/>
            <person name="de Vos W.M."/>
            <person name="Barrangou R."/>
            <person name="Klaenhammer T.R."/>
            <person name="Caufield P.W."/>
            <person name="Cui Y."/>
            <person name="Zhang H."/>
            <person name="O'Toole P.W."/>
        </authorList>
    </citation>
    <scope>NUCLEOTIDE SEQUENCE [LARGE SCALE GENOMIC DNA]</scope>
    <source>
        <strain evidence="5 6">DSM 19907</strain>
    </source>
</reference>
<dbReference type="Pfam" id="PF05031">
    <property type="entry name" value="NEAT"/>
    <property type="match status" value="1"/>
</dbReference>